<evidence type="ECO:0000256" key="4">
    <source>
        <dbReference type="ARBA" id="ARBA00023163"/>
    </source>
</evidence>
<dbReference type="Pfam" id="PF00126">
    <property type="entry name" value="HTH_1"/>
    <property type="match status" value="1"/>
</dbReference>
<dbReference type="Gene3D" id="1.10.10.10">
    <property type="entry name" value="Winged helix-like DNA-binding domain superfamily/Winged helix DNA-binding domain"/>
    <property type="match status" value="1"/>
</dbReference>
<name>A0A4Q1HMN6_9BURK</name>
<dbReference type="PROSITE" id="PS50931">
    <property type="entry name" value="HTH_LYSR"/>
    <property type="match status" value="1"/>
</dbReference>
<dbReference type="PANTHER" id="PTHR30537:SF72">
    <property type="entry name" value="LYSR FAMILY TRANSCRIPTIONAL REGULATOR"/>
    <property type="match status" value="1"/>
</dbReference>
<dbReference type="InterPro" id="IPR005119">
    <property type="entry name" value="LysR_subst-bd"/>
</dbReference>
<organism evidence="6 7">
    <name type="scientific">Achromobacter aloeverae</name>
    <dbReference type="NCBI Taxonomy" id="1750518"/>
    <lineage>
        <taxon>Bacteria</taxon>
        <taxon>Pseudomonadati</taxon>
        <taxon>Pseudomonadota</taxon>
        <taxon>Betaproteobacteria</taxon>
        <taxon>Burkholderiales</taxon>
        <taxon>Alcaligenaceae</taxon>
        <taxon>Achromobacter</taxon>
    </lineage>
</organism>
<dbReference type="SUPFAM" id="SSF53850">
    <property type="entry name" value="Periplasmic binding protein-like II"/>
    <property type="match status" value="1"/>
</dbReference>
<dbReference type="InterPro" id="IPR058163">
    <property type="entry name" value="LysR-type_TF_proteobact-type"/>
</dbReference>
<evidence type="ECO:0000256" key="3">
    <source>
        <dbReference type="ARBA" id="ARBA00023125"/>
    </source>
</evidence>
<dbReference type="GO" id="GO:0003700">
    <property type="term" value="F:DNA-binding transcription factor activity"/>
    <property type="evidence" value="ECO:0007669"/>
    <property type="project" value="InterPro"/>
</dbReference>
<evidence type="ECO:0000256" key="2">
    <source>
        <dbReference type="ARBA" id="ARBA00023015"/>
    </source>
</evidence>
<keyword evidence="2" id="KW-0805">Transcription regulation</keyword>
<evidence type="ECO:0000313" key="7">
    <source>
        <dbReference type="Proteomes" id="UP000290849"/>
    </source>
</evidence>
<dbReference type="Pfam" id="PF03466">
    <property type="entry name" value="LysR_substrate"/>
    <property type="match status" value="1"/>
</dbReference>
<keyword evidence="4" id="KW-0804">Transcription</keyword>
<dbReference type="InterPro" id="IPR036390">
    <property type="entry name" value="WH_DNA-bd_sf"/>
</dbReference>
<proteinExistence type="inferred from homology"/>
<dbReference type="GO" id="GO:0006351">
    <property type="term" value="P:DNA-templated transcription"/>
    <property type="evidence" value="ECO:0007669"/>
    <property type="project" value="TreeGrafter"/>
</dbReference>
<feature type="domain" description="HTH lysR-type" evidence="5">
    <location>
        <begin position="1"/>
        <end position="23"/>
    </location>
</feature>
<dbReference type="InterPro" id="IPR036388">
    <property type="entry name" value="WH-like_DNA-bd_sf"/>
</dbReference>
<dbReference type="Proteomes" id="UP000290849">
    <property type="component" value="Unassembled WGS sequence"/>
</dbReference>
<evidence type="ECO:0000259" key="5">
    <source>
        <dbReference type="PROSITE" id="PS50931"/>
    </source>
</evidence>
<dbReference type="PANTHER" id="PTHR30537">
    <property type="entry name" value="HTH-TYPE TRANSCRIPTIONAL REGULATOR"/>
    <property type="match status" value="1"/>
</dbReference>
<dbReference type="EMBL" id="PYAL01000002">
    <property type="protein sequence ID" value="RXN91668.1"/>
    <property type="molecule type" value="Genomic_DNA"/>
</dbReference>
<evidence type="ECO:0000256" key="1">
    <source>
        <dbReference type="ARBA" id="ARBA00009437"/>
    </source>
</evidence>
<comment type="caution">
    <text evidence="6">The sequence shown here is derived from an EMBL/GenBank/DDBJ whole genome shotgun (WGS) entry which is preliminary data.</text>
</comment>
<accession>A0A4Q1HMN6</accession>
<dbReference type="OrthoDB" id="9110639at2"/>
<dbReference type="CDD" id="cd08475">
    <property type="entry name" value="PBP2_CrgA_like_6"/>
    <property type="match status" value="1"/>
</dbReference>
<dbReference type="InterPro" id="IPR000847">
    <property type="entry name" value="LysR_HTH_N"/>
</dbReference>
<sequence length="266" mass="29651">MSRLETRLGAKLLHRTTRRLTLTPAGEAWLERCVAALGELDRGENALLLARDTPGGEVRIDLPTAFGRLYIMPVLLDVAKRYPALNLNVSFTDRRVDLIGENIDLAVRIGKLEDTADLVALRIGVQHMVIVGAPGYLEQRGVPRSWDDLHAHDCIVGRRQGSRVAWLLKQADGSIARQFIPIKHEFQDFETVLMAVRAGHGLTQLPSWMVRDDVRKGTLRTVLEGWSGGELPINILWPHMKTLPAKMRVVVDGLARWARESSPSAP</sequence>
<keyword evidence="3" id="KW-0238">DNA-binding</keyword>
<gene>
    <name evidence="6" type="ORF">C7R54_08365</name>
</gene>
<dbReference type="SUPFAM" id="SSF46785">
    <property type="entry name" value="Winged helix' DNA-binding domain"/>
    <property type="match status" value="1"/>
</dbReference>
<comment type="similarity">
    <text evidence="1">Belongs to the LysR transcriptional regulatory family.</text>
</comment>
<protein>
    <submittedName>
        <fullName evidence="6">LysR family transcriptional regulator</fullName>
    </submittedName>
</protein>
<keyword evidence="7" id="KW-1185">Reference proteome</keyword>
<dbReference type="AlphaFoldDB" id="A0A4Q1HMN6"/>
<evidence type="ECO:0000313" key="6">
    <source>
        <dbReference type="EMBL" id="RXN91668.1"/>
    </source>
</evidence>
<dbReference type="GO" id="GO:0043565">
    <property type="term" value="F:sequence-specific DNA binding"/>
    <property type="evidence" value="ECO:0007669"/>
    <property type="project" value="TreeGrafter"/>
</dbReference>
<dbReference type="Gene3D" id="3.40.190.290">
    <property type="match status" value="1"/>
</dbReference>
<reference evidence="6 7" key="1">
    <citation type="journal article" date="2017" name="Int. J. Syst. Evol. Microbiol.">
        <title>Achromobacter aloeverae sp. nov., isolated from the root of Aloe vera (L.) Burm.f.</title>
        <authorList>
            <person name="Kuncharoen N."/>
            <person name="Muramatsu Y."/>
            <person name="Shibata C."/>
            <person name="Kamakura Y."/>
            <person name="Nakagawa Y."/>
            <person name="Tanasupawat S."/>
        </authorList>
    </citation>
    <scope>NUCLEOTIDE SEQUENCE [LARGE SCALE GENOMIC DNA]</scope>
    <source>
        <strain evidence="6 7">AVA-1</strain>
    </source>
</reference>